<evidence type="ECO:0000256" key="1">
    <source>
        <dbReference type="SAM" id="MobiDB-lite"/>
    </source>
</evidence>
<evidence type="ECO:0000313" key="4">
    <source>
        <dbReference type="Proteomes" id="UP000694867"/>
    </source>
</evidence>
<dbReference type="InterPro" id="IPR052976">
    <property type="entry name" value="Scoloptoxin-like"/>
</dbReference>
<gene>
    <name evidence="5" type="primary">LOC100900463</name>
</gene>
<protein>
    <submittedName>
        <fullName evidence="5">Uncharacterized protein LOC100900463</fullName>
    </submittedName>
</protein>
<dbReference type="PROSITE" id="PS50940">
    <property type="entry name" value="CHIT_BIND_II"/>
    <property type="match status" value="1"/>
</dbReference>
<evidence type="ECO:0000313" key="5">
    <source>
        <dbReference type="RefSeq" id="XP_003746840.1"/>
    </source>
</evidence>
<dbReference type="GO" id="GO:0008061">
    <property type="term" value="F:chitin binding"/>
    <property type="evidence" value="ECO:0007669"/>
    <property type="project" value="InterPro"/>
</dbReference>
<dbReference type="SMART" id="SM00494">
    <property type="entry name" value="ChtBD2"/>
    <property type="match status" value="1"/>
</dbReference>
<dbReference type="InterPro" id="IPR002557">
    <property type="entry name" value="Chitin-bd_dom"/>
</dbReference>
<dbReference type="GO" id="GO:0005576">
    <property type="term" value="C:extracellular region"/>
    <property type="evidence" value="ECO:0007669"/>
    <property type="project" value="InterPro"/>
</dbReference>
<keyword evidence="2" id="KW-0732">Signal</keyword>
<feature type="chain" id="PRO_5042541830" evidence="2">
    <location>
        <begin position="19"/>
        <end position="203"/>
    </location>
</feature>
<dbReference type="PANTHER" id="PTHR22933">
    <property type="entry name" value="FI18007P1-RELATED"/>
    <property type="match status" value="1"/>
</dbReference>
<dbReference type="Proteomes" id="UP000694867">
    <property type="component" value="Unplaced"/>
</dbReference>
<feature type="region of interest" description="Disordered" evidence="1">
    <location>
        <begin position="157"/>
        <end position="203"/>
    </location>
</feature>
<feature type="signal peptide" evidence="2">
    <location>
        <begin position="1"/>
        <end position="18"/>
    </location>
</feature>
<dbReference type="Gene3D" id="2.170.140.10">
    <property type="entry name" value="Chitin binding domain"/>
    <property type="match status" value="1"/>
</dbReference>
<evidence type="ECO:0000259" key="3">
    <source>
        <dbReference type="PROSITE" id="PS50940"/>
    </source>
</evidence>
<evidence type="ECO:0000256" key="2">
    <source>
        <dbReference type="SAM" id="SignalP"/>
    </source>
</evidence>
<feature type="domain" description="Chitin-binding type-2" evidence="3">
    <location>
        <begin position="51"/>
        <end position="117"/>
    </location>
</feature>
<dbReference type="KEGG" id="goe:100900463"/>
<dbReference type="SUPFAM" id="SSF57625">
    <property type="entry name" value="Invertebrate chitin-binding proteins"/>
    <property type="match status" value="1"/>
</dbReference>
<organism evidence="4 5">
    <name type="scientific">Galendromus occidentalis</name>
    <name type="common">western predatory mite</name>
    <dbReference type="NCBI Taxonomy" id="34638"/>
    <lineage>
        <taxon>Eukaryota</taxon>
        <taxon>Metazoa</taxon>
        <taxon>Ecdysozoa</taxon>
        <taxon>Arthropoda</taxon>
        <taxon>Chelicerata</taxon>
        <taxon>Arachnida</taxon>
        <taxon>Acari</taxon>
        <taxon>Parasitiformes</taxon>
        <taxon>Mesostigmata</taxon>
        <taxon>Gamasina</taxon>
        <taxon>Phytoseioidea</taxon>
        <taxon>Phytoseiidae</taxon>
        <taxon>Typhlodrominae</taxon>
        <taxon>Galendromus</taxon>
    </lineage>
</organism>
<keyword evidence="4" id="KW-1185">Reference proteome</keyword>
<dbReference type="GeneID" id="100900463"/>
<sequence length="203" mass="22796">MHVQLCLIACVSVFGTNAASVRGRFRRDTSDQQAIQLPDGAQLVVGDIRSTFNCEGNRYGYYADMDNNCMIFHICNPVQQEGRESVLQYSFYCGNQTVFDQLSMTCAFPDDAIPCENSVDFFYLNDNLGIEDAPLHTSQDIEKKEAFVLAARAPRPTTEVTTTPWTTPRPQNVRAQTPPYGKRNQKPHYEASPSLSLDTRVKV</sequence>
<accession>A0AAJ6W071</accession>
<dbReference type="PANTHER" id="PTHR22933:SF43">
    <property type="entry name" value="LP10131P"/>
    <property type="match status" value="1"/>
</dbReference>
<dbReference type="AlphaFoldDB" id="A0AAJ6W071"/>
<name>A0AAJ6W071_9ACAR</name>
<dbReference type="InterPro" id="IPR036508">
    <property type="entry name" value="Chitin-bd_dom_sf"/>
</dbReference>
<feature type="compositionally biased region" description="Low complexity" evidence="1">
    <location>
        <begin position="157"/>
        <end position="170"/>
    </location>
</feature>
<proteinExistence type="predicted"/>
<dbReference type="RefSeq" id="XP_003746840.1">
    <property type="nucleotide sequence ID" value="XM_003746792.2"/>
</dbReference>
<dbReference type="Pfam" id="PF01607">
    <property type="entry name" value="CBM_14"/>
    <property type="match status" value="1"/>
</dbReference>
<reference evidence="5" key="1">
    <citation type="submission" date="2025-08" db="UniProtKB">
        <authorList>
            <consortium name="RefSeq"/>
        </authorList>
    </citation>
    <scope>IDENTIFICATION</scope>
</reference>